<dbReference type="EMBL" id="JANTQA010000048">
    <property type="protein sequence ID" value="KAJ3431324.1"/>
    <property type="molecule type" value="Genomic_DNA"/>
</dbReference>
<evidence type="ECO:0000256" key="1">
    <source>
        <dbReference type="SAM" id="MobiDB-lite"/>
    </source>
</evidence>
<dbReference type="PANTHER" id="PTHR46461">
    <property type="entry name" value="KELCH DOMAIN-CONTAINING PROTEIN 3"/>
    <property type="match status" value="1"/>
</dbReference>
<dbReference type="AlphaFoldDB" id="A0AAV7YPA9"/>
<feature type="compositionally biased region" description="Basic residues" evidence="1">
    <location>
        <begin position="99"/>
        <end position="144"/>
    </location>
</feature>
<evidence type="ECO:0000313" key="3">
    <source>
        <dbReference type="Proteomes" id="UP001146793"/>
    </source>
</evidence>
<comment type="caution">
    <text evidence="2">The sequence shown here is derived from an EMBL/GenBank/DDBJ whole genome shotgun (WGS) entry which is preliminary data.</text>
</comment>
<gene>
    <name evidence="2" type="ORF">M0812_03002</name>
</gene>
<dbReference type="Proteomes" id="UP001146793">
    <property type="component" value="Unassembled WGS sequence"/>
</dbReference>
<accession>A0AAV7YPA9</accession>
<dbReference type="Pfam" id="PF24681">
    <property type="entry name" value="Kelch_KLHDC2_KLHL20_DRC7"/>
    <property type="match status" value="1"/>
</dbReference>
<dbReference type="PANTHER" id="PTHR46461:SF1">
    <property type="entry name" value="KELCH DOMAIN-CONTAINING PROTEIN 3"/>
    <property type="match status" value="1"/>
</dbReference>
<dbReference type="InterPro" id="IPR015915">
    <property type="entry name" value="Kelch-typ_b-propeller"/>
</dbReference>
<dbReference type="GO" id="GO:0005737">
    <property type="term" value="C:cytoplasm"/>
    <property type="evidence" value="ECO:0007669"/>
    <property type="project" value="TreeGrafter"/>
</dbReference>
<sequence>MYKGCTYIYGGFLTSPYLKSSNELLEFNPKTLSFQKLAMGGENKPPPLIGHCMVVYEDTLWVFGGHTSAKDGKNLFSDRLYVYNFKTHSWEAPFSVRNQKNKQTRRKKKINNQNKKKNNKKKKNRRKLKINKQKKKEKNRRRKR</sequence>
<dbReference type="SUPFAM" id="SSF117281">
    <property type="entry name" value="Kelch motif"/>
    <property type="match status" value="1"/>
</dbReference>
<evidence type="ECO:0000313" key="2">
    <source>
        <dbReference type="EMBL" id="KAJ3431324.1"/>
    </source>
</evidence>
<feature type="region of interest" description="Disordered" evidence="1">
    <location>
        <begin position="94"/>
        <end position="144"/>
    </location>
</feature>
<proteinExistence type="predicted"/>
<name>A0AAV7YPA9_9EUKA</name>
<dbReference type="InterPro" id="IPR052637">
    <property type="entry name" value="KLHDC3-like"/>
</dbReference>
<organism evidence="2 3">
    <name type="scientific">Anaeramoeba flamelloides</name>
    <dbReference type="NCBI Taxonomy" id="1746091"/>
    <lineage>
        <taxon>Eukaryota</taxon>
        <taxon>Metamonada</taxon>
        <taxon>Anaeramoebidae</taxon>
        <taxon>Anaeramoeba</taxon>
    </lineage>
</organism>
<reference evidence="2" key="1">
    <citation type="submission" date="2022-08" db="EMBL/GenBank/DDBJ databases">
        <title>Novel sulphate-reducing endosymbionts in the free-living metamonad Anaeramoeba.</title>
        <authorList>
            <person name="Jerlstrom-Hultqvist J."/>
            <person name="Cepicka I."/>
            <person name="Gallot-Lavallee L."/>
            <person name="Salas-Leiva D."/>
            <person name="Curtis B.A."/>
            <person name="Zahonova K."/>
            <person name="Pipaliya S."/>
            <person name="Dacks J."/>
            <person name="Roger A.J."/>
        </authorList>
    </citation>
    <scope>NUCLEOTIDE SEQUENCE</scope>
    <source>
        <strain evidence="2">Busselton2</strain>
    </source>
</reference>
<dbReference type="GO" id="GO:0003682">
    <property type="term" value="F:chromatin binding"/>
    <property type="evidence" value="ECO:0007669"/>
    <property type="project" value="InterPro"/>
</dbReference>
<protein>
    <submittedName>
        <fullName evidence="2">Kelch repeat domain</fullName>
    </submittedName>
</protein>
<dbReference type="Gene3D" id="2.120.10.80">
    <property type="entry name" value="Kelch-type beta propeller"/>
    <property type="match status" value="1"/>
</dbReference>